<dbReference type="EMBL" id="QRBI01000197">
    <property type="protein sequence ID" value="RMB94463.1"/>
    <property type="molecule type" value="Genomic_DNA"/>
</dbReference>
<name>A0A3M0J6G6_HIRRU</name>
<dbReference type="Proteomes" id="UP000269221">
    <property type="component" value="Unassembled WGS sequence"/>
</dbReference>
<sequence>MVVHGGTEIHLQPLDGDHVRAGCLKEAMTPWEVMTSLSGPTERSPHWSRVTAKDISQQCHTTWMVSRLETESGSRQSSHRQAYLEMEMSDTTVASYRAAGGALELSTSHRIEEEFTGDTMLGGAADPPRSVQPWEGPGQAGEMGREELAEVQQGQVQGPAPGEEQPQAPAQAGAHLRGGSSADKDLGVLMENELS</sequence>
<evidence type="ECO:0000313" key="3">
    <source>
        <dbReference type="Proteomes" id="UP000269221"/>
    </source>
</evidence>
<evidence type="ECO:0000256" key="1">
    <source>
        <dbReference type="SAM" id="MobiDB-lite"/>
    </source>
</evidence>
<reference evidence="2 3" key="1">
    <citation type="submission" date="2018-07" db="EMBL/GenBank/DDBJ databases">
        <title>A high quality draft genome assembly of the barn swallow (H. rustica rustica).</title>
        <authorList>
            <person name="Formenti G."/>
            <person name="Chiara M."/>
            <person name="Poveda L."/>
            <person name="Francoijs K.-J."/>
            <person name="Bonisoli-Alquati A."/>
            <person name="Canova L."/>
            <person name="Gianfranceschi L."/>
            <person name="Horner D.S."/>
            <person name="Saino N."/>
        </authorList>
    </citation>
    <scope>NUCLEOTIDE SEQUENCE [LARGE SCALE GENOMIC DNA]</scope>
    <source>
        <strain evidence="2">Chelidonia</strain>
        <tissue evidence="2">Blood</tissue>
    </source>
</reference>
<protein>
    <submittedName>
        <fullName evidence="2">Uncharacterized protein</fullName>
    </submittedName>
</protein>
<feature type="compositionally biased region" description="Low complexity" evidence="1">
    <location>
        <begin position="150"/>
        <end position="174"/>
    </location>
</feature>
<organism evidence="2 3">
    <name type="scientific">Hirundo rustica rustica</name>
    <dbReference type="NCBI Taxonomy" id="333673"/>
    <lineage>
        <taxon>Eukaryota</taxon>
        <taxon>Metazoa</taxon>
        <taxon>Chordata</taxon>
        <taxon>Craniata</taxon>
        <taxon>Vertebrata</taxon>
        <taxon>Euteleostomi</taxon>
        <taxon>Archelosauria</taxon>
        <taxon>Archosauria</taxon>
        <taxon>Dinosauria</taxon>
        <taxon>Saurischia</taxon>
        <taxon>Theropoda</taxon>
        <taxon>Coelurosauria</taxon>
        <taxon>Aves</taxon>
        <taxon>Neognathae</taxon>
        <taxon>Neoaves</taxon>
        <taxon>Telluraves</taxon>
        <taxon>Australaves</taxon>
        <taxon>Passeriformes</taxon>
        <taxon>Sylvioidea</taxon>
        <taxon>Hirundinidae</taxon>
        <taxon>Hirundo</taxon>
    </lineage>
</organism>
<evidence type="ECO:0000313" key="2">
    <source>
        <dbReference type="EMBL" id="RMB94463.1"/>
    </source>
</evidence>
<comment type="caution">
    <text evidence="2">The sequence shown here is derived from an EMBL/GenBank/DDBJ whole genome shotgun (WGS) entry which is preliminary data.</text>
</comment>
<gene>
    <name evidence="2" type="ORF">DUI87_29274</name>
</gene>
<feature type="region of interest" description="Disordered" evidence="1">
    <location>
        <begin position="118"/>
        <end position="195"/>
    </location>
</feature>
<dbReference type="AlphaFoldDB" id="A0A3M0J6G6"/>
<keyword evidence="3" id="KW-1185">Reference proteome</keyword>
<proteinExistence type="predicted"/>
<accession>A0A3M0J6G6</accession>